<evidence type="ECO:0000259" key="2">
    <source>
        <dbReference type="Pfam" id="PF02371"/>
    </source>
</evidence>
<name>A0A158KV61_9BURK</name>
<proteinExistence type="predicted"/>
<dbReference type="GO" id="GO:0006313">
    <property type="term" value="P:DNA transposition"/>
    <property type="evidence" value="ECO:0007669"/>
    <property type="project" value="InterPro"/>
</dbReference>
<dbReference type="InterPro" id="IPR002525">
    <property type="entry name" value="Transp_IS110-like_N"/>
</dbReference>
<organism evidence="3 4">
    <name type="scientific">Caballeronia choica</name>
    <dbReference type="NCBI Taxonomy" id="326476"/>
    <lineage>
        <taxon>Bacteria</taxon>
        <taxon>Pseudomonadati</taxon>
        <taxon>Pseudomonadota</taxon>
        <taxon>Betaproteobacteria</taxon>
        <taxon>Burkholderiales</taxon>
        <taxon>Burkholderiaceae</taxon>
        <taxon>Caballeronia</taxon>
    </lineage>
</organism>
<dbReference type="OrthoDB" id="5289737at2"/>
<dbReference type="NCBIfam" id="NF033542">
    <property type="entry name" value="transpos_IS110"/>
    <property type="match status" value="1"/>
</dbReference>
<evidence type="ECO:0000259" key="1">
    <source>
        <dbReference type="Pfam" id="PF01548"/>
    </source>
</evidence>
<sequence length="345" mass="38554">MDITAVGVDLAKHVFQVHAVDARGHIVCRKRLSRSQMAPFFARLSPCLVGMEACGSAHYWARRLTAMGHSVKLMAPHFVKPYVKTNKNDMNDAEAICEAVQRPNMRFVAVKTVEQQSILHLHVSRQLLVKMRTQVSNHLRGLLSEYGQILPQGICHLAEIPALAEDATNGLPGMLRQLLMDMLEHLREIDRKIDVMETQIRQWHRQSEASLRLAEIPGIGLLTATALVGYIGTQAQGFVSGRHLAAYLGLVPRQHSSGGKQRLAHISKRGDPYLRTLLIHGARAVVRMCQGIQRRGSTPVDPWLERLLARKHPNQAAVAQANRNARIVWALLANNRTYCSRVTVN</sequence>
<gene>
    <name evidence="3" type="ORF">AWB68_07377</name>
</gene>
<evidence type="ECO:0000313" key="3">
    <source>
        <dbReference type="EMBL" id="SAL84629.1"/>
    </source>
</evidence>
<accession>A0A158KV61</accession>
<dbReference type="GO" id="GO:0004803">
    <property type="term" value="F:transposase activity"/>
    <property type="evidence" value="ECO:0007669"/>
    <property type="project" value="InterPro"/>
</dbReference>
<dbReference type="InterPro" id="IPR047650">
    <property type="entry name" value="Transpos_IS110"/>
</dbReference>
<dbReference type="Pfam" id="PF02371">
    <property type="entry name" value="Transposase_20"/>
    <property type="match status" value="1"/>
</dbReference>
<feature type="domain" description="Transposase IS110-like N-terminal" evidence="1">
    <location>
        <begin position="6"/>
        <end position="146"/>
    </location>
</feature>
<reference evidence="3" key="1">
    <citation type="submission" date="2016-01" db="EMBL/GenBank/DDBJ databases">
        <authorList>
            <person name="Peeters C."/>
        </authorList>
    </citation>
    <scope>NUCLEOTIDE SEQUENCE [LARGE SCALE GENOMIC DNA]</scope>
    <source>
        <strain evidence="3">LMG 22940</strain>
    </source>
</reference>
<dbReference type="InterPro" id="IPR003346">
    <property type="entry name" value="Transposase_20"/>
</dbReference>
<evidence type="ECO:0000313" key="4">
    <source>
        <dbReference type="Proteomes" id="UP000054770"/>
    </source>
</evidence>
<dbReference type="GO" id="GO:0003677">
    <property type="term" value="F:DNA binding"/>
    <property type="evidence" value="ECO:0007669"/>
    <property type="project" value="InterPro"/>
</dbReference>
<dbReference type="Pfam" id="PF01548">
    <property type="entry name" value="DEDD_Tnp_IS110"/>
    <property type="match status" value="1"/>
</dbReference>
<dbReference type="Proteomes" id="UP000054770">
    <property type="component" value="Unassembled WGS sequence"/>
</dbReference>
<dbReference type="RefSeq" id="WP_087649200.1">
    <property type="nucleotide sequence ID" value="NZ_FCON02000165.1"/>
</dbReference>
<protein>
    <submittedName>
        <fullName evidence="3">Transposase</fullName>
    </submittedName>
</protein>
<keyword evidence="4" id="KW-1185">Reference proteome</keyword>
<dbReference type="PANTHER" id="PTHR33055">
    <property type="entry name" value="TRANSPOSASE FOR INSERTION SEQUENCE ELEMENT IS1111A"/>
    <property type="match status" value="1"/>
</dbReference>
<comment type="caution">
    <text evidence="3">The sequence shown here is derived from an EMBL/GenBank/DDBJ whole genome shotgun (WGS) entry which is preliminary data.</text>
</comment>
<dbReference type="PANTHER" id="PTHR33055:SF3">
    <property type="entry name" value="PUTATIVE TRANSPOSASE FOR IS117-RELATED"/>
    <property type="match status" value="1"/>
</dbReference>
<feature type="domain" description="Transposase IS116/IS110/IS902 C-terminal" evidence="2">
    <location>
        <begin position="212"/>
        <end position="289"/>
    </location>
</feature>
<dbReference type="AlphaFoldDB" id="A0A158KV61"/>
<dbReference type="EMBL" id="FCON02000165">
    <property type="protein sequence ID" value="SAL84629.1"/>
    <property type="molecule type" value="Genomic_DNA"/>
</dbReference>